<evidence type="ECO:0000313" key="4">
    <source>
        <dbReference type="EMBL" id="CAH1403126.1"/>
    </source>
</evidence>
<evidence type="ECO:0000259" key="3">
    <source>
        <dbReference type="PROSITE" id="PS50097"/>
    </source>
</evidence>
<feature type="domain" description="BTB" evidence="3">
    <location>
        <begin position="684"/>
        <end position="744"/>
    </location>
</feature>
<dbReference type="GO" id="GO:0005829">
    <property type="term" value="C:cytosol"/>
    <property type="evidence" value="ECO:0007669"/>
    <property type="project" value="TreeGrafter"/>
</dbReference>
<dbReference type="AlphaFoldDB" id="A0A9P0HJG0"/>
<dbReference type="PANTHER" id="PTHR23312:SF8">
    <property type="entry name" value="ARMADILLO REPEAT-CONTAINING PROTEIN 5"/>
    <property type="match status" value="1"/>
</dbReference>
<dbReference type="Pfam" id="PF24768">
    <property type="entry name" value="ARM_ARMC5"/>
    <property type="match status" value="1"/>
</dbReference>
<dbReference type="GO" id="GO:0009653">
    <property type="term" value="P:anatomical structure morphogenesis"/>
    <property type="evidence" value="ECO:0007669"/>
    <property type="project" value="TreeGrafter"/>
</dbReference>
<feature type="compositionally biased region" description="Polar residues" evidence="2">
    <location>
        <begin position="439"/>
        <end position="448"/>
    </location>
</feature>
<dbReference type="InterPro" id="IPR011333">
    <property type="entry name" value="SKP1/BTB/POZ_sf"/>
</dbReference>
<evidence type="ECO:0000256" key="2">
    <source>
        <dbReference type="SAM" id="MobiDB-lite"/>
    </source>
</evidence>
<gene>
    <name evidence="4" type="ORF">NEZAVI_LOCUS11784</name>
</gene>
<dbReference type="SUPFAM" id="SSF54695">
    <property type="entry name" value="POZ domain"/>
    <property type="match status" value="1"/>
</dbReference>
<evidence type="ECO:0000313" key="5">
    <source>
        <dbReference type="Proteomes" id="UP001152798"/>
    </source>
</evidence>
<dbReference type="EMBL" id="OV725081">
    <property type="protein sequence ID" value="CAH1403126.1"/>
    <property type="molecule type" value="Genomic_DNA"/>
</dbReference>
<protein>
    <recommendedName>
        <fullName evidence="3">BTB domain-containing protein</fullName>
    </recommendedName>
</protein>
<dbReference type="InterPro" id="IPR011989">
    <property type="entry name" value="ARM-like"/>
</dbReference>
<feature type="compositionally biased region" description="Low complexity" evidence="2">
    <location>
        <begin position="449"/>
        <end position="466"/>
    </location>
</feature>
<keyword evidence="5" id="KW-1185">Reference proteome</keyword>
<accession>A0A9P0HJG0</accession>
<dbReference type="InterPro" id="IPR016024">
    <property type="entry name" value="ARM-type_fold"/>
</dbReference>
<dbReference type="InterPro" id="IPR055445">
    <property type="entry name" value="ARM_ARMC5"/>
</dbReference>
<evidence type="ECO:0000256" key="1">
    <source>
        <dbReference type="PROSITE-ProRule" id="PRU00259"/>
    </source>
</evidence>
<dbReference type="InterPro" id="IPR000225">
    <property type="entry name" value="Armadillo"/>
</dbReference>
<dbReference type="Pfam" id="PF00651">
    <property type="entry name" value="BTB"/>
    <property type="match status" value="1"/>
</dbReference>
<reference evidence="4" key="1">
    <citation type="submission" date="2022-01" db="EMBL/GenBank/DDBJ databases">
        <authorList>
            <person name="King R."/>
        </authorList>
    </citation>
    <scope>NUCLEOTIDE SEQUENCE</scope>
</reference>
<dbReference type="SUPFAM" id="SSF48371">
    <property type="entry name" value="ARM repeat"/>
    <property type="match status" value="1"/>
</dbReference>
<dbReference type="PANTHER" id="PTHR23312">
    <property type="entry name" value="ARMC5 ARMADILLO REPEAT-CONTAINING -RELATED"/>
    <property type="match status" value="1"/>
</dbReference>
<feature type="repeat" description="ARM" evidence="1">
    <location>
        <begin position="97"/>
        <end position="124"/>
    </location>
</feature>
<dbReference type="Gene3D" id="1.25.10.10">
    <property type="entry name" value="Leucine-rich Repeat Variant"/>
    <property type="match status" value="1"/>
</dbReference>
<name>A0A9P0HJG0_NEZVI</name>
<dbReference type="Proteomes" id="UP001152798">
    <property type="component" value="Chromosome 5"/>
</dbReference>
<proteinExistence type="predicted"/>
<dbReference type="PROSITE" id="PS50176">
    <property type="entry name" value="ARM_REPEAT"/>
    <property type="match status" value="1"/>
</dbReference>
<dbReference type="PROSITE" id="PS50097">
    <property type="entry name" value="BTB"/>
    <property type="match status" value="1"/>
</dbReference>
<dbReference type="Gene3D" id="3.30.710.10">
    <property type="entry name" value="Potassium Channel Kv1.1, Chain A"/>
    <property type="match status" value="1"/>
</dbReference>
<dbReference type="SMART" id="SM00185">
    <property type="entry name" value="ARM"/>
    <property type="match status" value="4"/>
</dbReference>
<sequence length="871" mass="97084">MVFFCLFRFKMDQVLAKESSRDEEVPIDAKEASDDEQNPIEVSKDNKLCVNEEKLNRSLEVILSPSVRTKEIYKALTFIRTKVVEDVDGVKLLHKLGGCKSLVKVLSNNNEDILNITISILGNLCNHLIMNEDFREEITKNKVAGRLVSILRKTAKTSIQKRLCRFIGNLAQSHSIAKDLHSAGVSLAIVHVLNTTEDSEVQHMAIRALRWLWEVDKHHNDMLRNGVVMAVSIHLTSKDDLVLKAVLRTLVKVTQHYSIYTAEQITGKGTGYSEIVSKIDMPVVPVLICNLSYDPRARIELCKAGAVEAIIKLLEEGKTNSYLITGLCQMCRESMVRASLRLSATGFNTLLSLLSNKKSKHFYPEILDAITQFNYDQASLMKMVRCGLINVLVEKLSEYAKVHCCGHSEAVAAEAMGPLSPQSPASWAASPSPPPLSPTNQLASSQDYSPRCSTPNSDSSSSPIPSIERPDNLESPVGLDGCILEVLSRLTYQGIPMRALANRTTVTTFLDYLTGLPYPRYRNNFVKATRALTAIVMCKHYWNTILDDESVLDIHRRLCRVQHEDCWECKRLQETGLGILREIGLTAQSGLGEGEITYRLMGISSSSRITAALTIPHVIRQPNLLYILLYTHNALKVVMETLSTRIDEAVPSLHSLFATLAINNPQQSIQMCNSCEIGRIRKEGNVLFTLDDGSTVSANKESLSHSCPVFEAMFRGGFKESLQSSVRLSDISADCLSHLTKVLHEYCSCALPKDLSVLLEMISVSDRFLLPDLTVKVLSVVRDNALSHATANQIYDWGLNIGQQFEVSANLSEDVVKYMFTGDMLPSQRVSAVSRILESDNKDRFLEDLRLLIKSGIVAYTKTHRFPNYKS</sequence>
<dbReference type="OrthoDB" id="6086604at2759"/>
<organism evidence="4 5">
    <name type="scientific">Nezara viridula</name>
    <name type="common">Southern green stink bug</name>
    <name type="synonym">Cimex viridulus</name>
    <dbReference type="NCBI Taxonomy" id="85310"/>
    <lineage>
        <taxon>Eukaryota</taxon>
        <taxon>Metazoa</taxon>
        <taxon>Ecdysozoa</taxon>
        <taxon>Arthropoda</taxon>
        <taxon>Hexapoda</taxon>
        <taxon>Insecta</taxon>
        <taxon>Pterygota</taxon>
        <taxon>Neoptera</taxon>
        <taxon>Paraneoptera</taxon>
        <taxon>Hemiptera</taxon>
        <taxon>Heteroptera</taxon>
        <taxon>Panheteroptera</taxon>
        <taxon>Pentatomomorpha</taxon>
        <taxon>Pentatomoidea</taxon>
        <taxon>Pentatomidae</taxon>
        <taxon>Pentatominae</taxon>
        <taxon>Nezara</taxon>
    </lineage>
</organism>
<feature type="region of interest" description="Disordered" evidence="2">
    <location>
        <begin position="422"/>
        <end position="473"/>
    </location>
</feature>
<dbReference type="InterPro" id="IPR000210">
    <property type="entry name" value="BTB/POZ_dom"/>
</dbReference>